<gene>
    <name evidence="1" type="ORF">NSA58_12735</name>
</gene>
<protein>
    <submittedName>
        <fullName evidence="1">Uncharacterized protein</fullName>
    </submittedName>
</protein>
<sequence>MSNYRLNLSQDEFLERLKRGDSSRNTEGSGLGLSIIQSIVNTQNGTI</sequence>
<dbReference type="RefSeq" id="WP_161791928.1">
    <property type="nucleotide sequence ID" value="NZ_JANKBY010000172.1"/>
</dbReference>
<reference evidence="1" key="1">
    <citation type="submission" date="2022-07" db="EMBL/GenBank/DDBJ databases">
        <title>Enhanced cultured diversity of the mouse gut microbiota enables custom-made synthetic communities.</title>
        <authorList>
            <person name="Afrizal A."/>
        </authorList>
    </citation>
    <scope>NUCLEOTIDE SEQUENCE</scope>
    <source>
        <strain evidence="1">DSM 29186</strain>
    </source>
</reference>
<evidence type="ECO:0000313" key="1">
    <source>
        <dbReference type="EMBL" id="MCR1823655.1"/>
    </source>
</evidence>
<keyword evidence="2" id="KW-1185">Reference proteome</keyword>
<dbReference type="Gene3D" id="3.30.565.10">
    <property type="entry name" value="Histidine kinase-like ATPase, C-terminal domain"/>
    <property type="match status" value="1"/>
</dbReference>
<name>A0A9X2MBM0_9FIRM</name>
<dbReference type="SUPFAM" id="SSF55874">
    <property type="entry name" value="ATPase domain of HSP90 chaperone/DNA topoisomerase II/histidine kinase"/>
    <property type="match status" value="1"/>
</dbReference>
<dbReference type="AlphaFoldDB" id="A0A9X2MBM0"/>
<comment type="caution">
    <text evidence="1">The sequence shown here is derived from an EMBL/GenBank/DDBJ whole genome shotgun (WGS) entry which is preliminary data.</text>
</comment>
<dbReference type="InterPro" id="IPR036890">
    <property type="entry name" value="HATPase_C_sf"/>
</dbReference>
<proteinExistence type="predicted"/>
<evidence type="ECO:0000313" key="2">
    <source>
        <dbReference type="Proteomes" id="UP001140817"/>
    </source>
</evidence>
<accession>A0A9X2MBM0</accession>
<organism evidence="1 2">
    <name type="scientific">Terrisporobacter muris</name>
    <dbReference type="NCBI Taxonomy" id="2963284"/>
    <lineage>
        <taxon>Bacteria</taxon>
        <taxon>Bacillati</taxon>
        <taxon>Bacillota</taxon>
        <taxon>Clostridia</taxon>
        <taxon>Peptostreptococcales</taxon>
        <taxon>Peptostreptococcaceae</taxon>
        <taxon>Terrisporobacter</taxon>
    </lineage>
</organism>
<dbReference type="Proteomes" id="UP001140817">
    <property type="component" value="Unassembled WGS sequence"/>
</dbReference>
<dbReference type="EMBL" id="JANKBY010000172">
    <property type="protein sequence ID" value="MCR1823655.1"/>
    <property type="molecule type" value="Genomic_DNA"/>
</dbReference>